<dbReference type="Proteomes" id="UP000239532">
    <property type="component" value="Unassembled WGS sequence"/>
</dbReference>
<feature type="domain" description="PPIase FKBP-type" evidence="11">
    <location>
        <begin position="7"/>
        <end position="102"/>
    </location>
</feature>
<dbReference type="SUPFAM" id="SSF54534">
    <property type="entry name" value="FKBP-like"/>
    <property type="match status" value="1"/>
</dbReference>
<dbReference type="GO" id="GO:0003755">
    <property type="term" value="F:peptidyl-prolyl cis-trans isomerase activity"/>
    <property type="evidence" value="ECO:0007669"/>
    <property type="project" value="UniProtKB-UniRule"/>
</dbReference>
<keyword evidence="13" id="KW-1185">Reference proteome</keyword>
<dbReference type="EC" id="5.2.1.8" evidence="10"/>
<keyword evidence="4" id="KW-0963">Cytoplasm</keyword>
<evidence type="ECO:0000259" key="11">
    <source>
        <dbReference type="PROSITE" id="PS50059"/>
    </source>
</evidence>
<dbReference type="OrthoDB" id="9808891at2"/>
<accession>A0A2S9WUK5</accession>
<evidence type="ECO:0000256" key="10">
    <source>
        <dbReference type="RuleBase" id="RU003915"/>
    </source>
</evidence>
<evidence type="ECO:0000256" key="2">
    <source>
        <dbReference type="ARBA" id="ARBA00004496"/>
    </source>
</evidence>
<organism evidence="12 13">
    <name type="scientific">Nonlabens agnitus</name>
    <dbReference type="NCBI Taxonomy" id="870484"/>
    <lineage>
        <taxon>Bacteria</taxon>
        <taxon>Pseudomonadati</taxon>
        <taxon>Bacteroidota</taxon>
        <taxon>Flavobacteriia</taxon>
        <taxon>Flavobacteriales</taxon>
        <taxon>Flavobacteriaceae</taxon>
        <taxon>Nonlabens</taxon>
    </lineage>
</organism>
<reference evidence="12 13" key="1">
    <citation type="submission" date="2016-11" db="EMBL/GenBank/DDBJ databases">
        <title>Trade-off between light-utilization and light-protection in marine flavobacteria.</title>
        <authorList>
            <person name="Kumagai Y."/>
        </authorList>
    </citation>
    <scope>NUCLEOTIDE SEQUENCE [LARGE SCALE GENOMIC DNA]</scope>
    <source>
        <strain evidence="12 13">JCM 17109</strain>
    </source>
</reference>
<dbReference type="GO" id="GO:0005737">
    <property type="term" value="C:cytoplasm"/>
    <property type="evidence" value="ECO:0007669"/>
    <property type="project" value="UniProtKB-SubCell"/>
</dbReference>
<dbReference type="PANTHER" id="PTHR47861">
    <property type="entry name" value="FKBP-TYPE PEPTIDYL-PROLYL CIS-TRANS ISOMERASE SLYD"/>
    <property type="match status" value="1"/>
</dbReference>
<proteinExistence type="inferred from homology"/>
<evidence type="ECO:0000256" key="5">
    <source>
        <dbReference type="ARBA" id="ARBA00023110"/>
    </source>
</evidence>
<name>A0A2S9WUK5_9FLAO</name>
<keyword evidence="6" id="KW-0143">Chaperone</keyword>
<dbReference type="GO" id="GO:0042026">
    <property type="term" value="P:protein refolding"/>
    <property type="evidence" value="ECO:0007669"/>
    <property type="project" value="UniProtKB-ARBA"/>
</dbReference>
<dbReference type="Gene3D" id="3.10.50.40">
    <property type="match status" value="1"/>
</dbReference>
<dbReference type="InterPro" id="IPR001179">
    <property type="entry name" value="PPIase_FKBP_dom"/>
</dbReference>
<evidence type="ECO:0000256" key="6">
    <source>
        <dbReference type="ARBA" id="ARBA00023186"/>
    </source>
</evidence>
<evidence type="ECO:0000256" key="9">
    <source>
        <dbReference type="PROSITE-ProRule" id="PRU00277"/>
    </source>
</evidence>
<dbReference type="InterPro" id="IPR046357">
    <property type="entry name" value="PPIase_dom_sf"/>
</dbReference>
<evidence type="ECO:0000256" key="7">
    <source>
        <dbReference type="ARBA" id="ARBA00023235"/>
    </source>
</evidence>
<dbReference type="EMBL" id="MQUC01000003">
    <property type="protein sequence ID" value="PRP67157.1"/>
    <property type="molecule type" value="Genomic_DNA"/>
</dbReference>
<comment type="function">
    <text evidence="8">Also involved in hydrogenase metallocenter assembly, probably by participating in the nickel insertion step. This function in hydrogenase biosynthesis requires chaperone activity and the presence of the metal-binding domain, but not PPIase activity.</text>
</comment>
<keyword evidence="7 9" id="KW-0413">Isomerase</keyword>
<comment type="similarity">
    <text evidence="3 10">Belongs to the FKBP-type PPIase family.</text>
</comment>
<dbReference type="AlphaFoldDB" id="A0A2S9WUK5"/>
<comment type="subcellular location">
    <subcellularLocation>
        <location evidence="2">Cytoplasm</location>
    </subcellularLocation>
</comment>
<evidence type="ECO:0000313" key="13">
    <source>
        <dbReference type="Proteomes" id="UP000239532"/>
    </source>
</evidence>
<evidence type="ECO:0000256" key="1">
    <source>
        <dbReference type="ARBA" id="ARBA00000971"/>
    </source>
</evidence>
<protein>
    <recommendedName>
        <fullName evidence="10">Peptidyl-prolyl cis-trans isomerase</fullName>
        <ecNumber evidence="10">5.2.1.8</ecNumber>
    </recommendedName>
</protein>
<dbReference type="RefSeq" id="WP_055413461.1">
    <property type="nucleotide sequence ID" value="NZ_MQUC01000003.1"/>
</dbReference>
<evidence type="ECO:0000256" key="8">
    <source>
        <dbReference type="ARBA" id="ARBA00037071"/>
    </source>
</evidence>
<dbReference type="Pfam" id="PF00254">
    <property type="entry name" value="FKBP_C"/>
    <property type="match status" value="1"/>
</dbReference>
<dbReference type="PANTHER" id="PTHR47861:SF3">
    <property type="entry name" value="FKBP-TYPE PEPTIDYL-PROLYL CIS-TRANS ISOMERASE SLYD"/>
    <property type="match status" value="1"/>
</dbReference>
<sequence length="143" mass="15972">MSQVQANDTVKVHYTGKLKNDGRVFDTSENREPLEAKLGQNQLIPGFEKGLTGMKVNEKKTIEIPMAEAYGDVQKELFHKVERNQLPEEIKPEVGMGLMAKNPDGSERQLRVADVKDDFIIVDANHPLAGQDLVFELEVVGIN</sequence>
<evidence type="ECO:0000313" key="12">
    <source>
        <dbReference type="EMBL" id="PRP67157.1"/>
    </source>
</evidence>
<evidence type="ECO:0000256" key="3">
    <source>
        <dbReference type="ARBA" id="ARBA00006577"/>
    </source>
</evidence>
<evidence type="ECO:0000256" key="4">
    <source>
        <dbReference type="ARBA" id="ARBA00022490"/>
    </source>
</evidence>
<comment type="caution">
    <text evidence="12">The sequence shown here is derived from an EMBL/GenBank/DDBJ whole genome shotgun (WGS) entry which is preliminary data.</text>
</comment>
<gene>
    <name evidence="12" type="ORF">BST86_08625</name>
</gene>
<comment type="catalytic activity">
    <reaction evidence="1 9 10">
        <text>[protein]-peptidylproline (omega=180) = [protein]-peptidylproline (omega=0)</text>
        <dbReference type="Rhea" id="RHEA:16237"/>
        <dbReference type="Rhea" id="RHEA-COMP:10747"/>
        <dbReference type="Rhea" id="RHEA-COMP:10748"/>
        <dbReference type="ChEBI" id="CHEBI:83833"/>
        <dbReference type="ChEBI" id="CHEBI:83834"/>
        <dbReference type="EC" id="5.2.1.8"/>
    </reaction>
</comment>
<dbReference type="PROSITE" id="PS50059">
    <property type="entry name" value="FKBP_PPIASE"/>
    <property type="match status" value="1"/>
</dbReference>
<keyword evidence="5 9" id="KW-0697">Rotamase</keyword>